<reference evidence="12" key="3">
    <citation type="submission" date="2025-04" db="UniProtKB">
        <authorList>
            <consortium name="RefSeq"/>
        </authorList>
    </citation>
    <scope>IDENTIFICATION</scope>
    <source>
        <strain evidence="12">CBS 304.34</strain>
    </source>
</reference>
<dbReference type="FunFam" id="1.20.1720.10:FF:000013">
    <property type="entry name" value="Related to multidrug resistance proteins"/>
    <property type="match status" value="1"/>
</dbReference>
<name>A0A6A6Z371_9PEZI</name>
<evidence type="ECO:0000256" key="2">
    <source>
        <dbReference type="ARBA" id="ARBA00008335"/>
    </source>
</evidence>
<evidence type="ECO:0000256" key="3">
    <source>
        <dbReference type="ARBA" id="ARBA00022448"/>
    </source>
</evidence>
<evidence type="ECO:0000256" key="4">
    <source>
        <dbReference type="ARBA" id="ARBA00022692"/>
    </source>
</evidence>
<evidence type="ECO:0000313" key="12">
    <source>
        <dbReference type="RefSeq" id="XP_033582232.1"/>
    </source>
</evidence>
<feature type="compositionally biased region" description="Basic and acidic residues" evidence="7">
    <location>
        <begin position="559"/>
        <end position="574"/>
    </location>
</feature>
<feature type="transmembrane region" description="Helical" evidence="8">
    <location>
        <begin position="534"/>
        <end position="554"/>
    </location>
</feature>
<dbReference type="EMBL" id="MU003694">
    <property type="protein sequence ID" value="KAF2815268.1"/>
    <property type="molecule type" value="Genomic_DNA"/>
</dbReference>
<feature type="transmembrane region" description="Helical" evidence="8">
    <location>
        <begin position="106"/>
        <end position="124"/>
    </location>
</feature>
<dbReference type="OrthoDB" id="6770063at2759"/>
<evidence type="ECO:0000259" key="9">
    <source>
        <dbReference type="PROSITE" id="PS50850"/>
    </source>
</evidence>
<gene>
    <name evidence="10 12" type="ORF">BDZ99DRAFT_549866</name>
</gene>
<reference evidence="12" key="2">
    <citation type="submission" date="2020-04" db="EMBL/GenBank/DDBJ databases">
        <authorList>
            <consortium name="NCBI Genome Project"/>
        </authorList>
    </citation>
    <scope>NUCLEOTIDE SEQUENCE</scope>
    <source>
        <strain evidence="12">CBS 304.34</strain>
    </source>
</reference>
<sequence>MALRDVDSISQTARDDEKVDLEKAIGDWISDGEKESNPATVSIDAESDDDARSIHSIGNQTNVLSSKRLLVAFPTLSIALFVSFIDQTSVSTSIPAISADLNTGTATSWIGGSFLISSTAFQLINGRLSDIFGRKNCLLICLALLGIGDLLCGFAKSKEVLFAFRAIAGIGAGGVNSVAMIIVSDITTLENRGKFQGILGAIIALANGTGPFIGGALVEKTTWRWVFWIVPMLAIPAALVIFFFLPLRHDSGHYAAKVKKIDFGGVVLNLASVLLILIPLSGAGATYAWDSAFVIAMLTVGLCLAIGFVLYEWKIAPIPIMPVHLVRYPHCPMLYLQNFFTGICFFGNFFYRSIYFQSVLAFSPLESGALMLPLIILTSITSILSGQFMSRKGRYMPVVVIGFAIWTIGTGLKCAFSRSTKLWNIIIVLLIEGCGIGCTLQPTLVAILANSRAEDRAVSTGLRNFLRTVGGAFGLIVSGAILSNTLRTRLSSLPFMSSRQLESLTSSTYGLKELNLTIEETNLVLGAYMDGLKYIFIMYCASAGANFLMCAGIGNTDLKTKPKPVDTPTEHESGNSEELDDSPMNHGSATVEKETAQVNLNDEKSIKHEAT</sequence>
<feature type="transmembrane region" description="Helical" evidence="8">
    <location>
        <begin position="367"/>
        <end position="386"/>
    </location>
</feature>
<feature type="compositionally biased region" description="Basic and acidic residues" evidence="7">
    <location>
        <begin position="591"/>
        <end position="611"/>
    </location>
</feature>
<dbReference type="GO" id="GO:0012505">
    <property type="term" value="C:endomembrane system"/>
    <property type="evidence" value="ECO:0007669"/>
    <property type="project" value="UniProtKB-SubCell"/>
</dbReference>
<feature type="transmembrane region" description="Helical" evidence="8">
    <location>
        <begin position="266"/>
        <end position="287"/>
    </location>
</feature>
<dbReference type="GeneID" id="54467860"/>
<dbReference type="RefSeq" id="XP_033582232.1">
    <property type="nucleotide sequence ID" value="XM_033726967.1"/>
</dbReference>
<organism evidence="10">
    <name type="scientific">Mytilinidion resinicola</name>
    <dbReference type="NCBI Taxonomy" id="574789"/>
    <lineage>
        <taxon>Eukaryota</taxon>
        <taxon>Fungi</taxon>
        <taxon>Dikarya</taxon>
        <taxon>Ascomycota</taxon>
        <taxon>Pezizomycotina</taxon>
        <taxon>Dothideomycetes</taxon>
        <taxon>Pleosporomycetidae</taxon>
        <taxon>Mytilinidiales</taxon>
        <taxon>Mytilinidiaceae</taxon>
        <taxon>Mytilinidion</taxon>
    </lineage>
</organism>
<feature type="transmembrane region" description="Helical" evidence="8">
    <location>
        <begin position="195"/>
        <end position="213"/>
    </location>
</feature>
<keyword evidence="11" id="KW-1185">Reference proteome</keyword>
<feature type="transmembrane region" description="Helical" evidence="8">
    <location>
        <begin position="334"/>
        <end position="355"/>
    </location>
</feature>
<reference evidence="10 12" key="1">
    <citation type="journal article" date="2020" name="Stud. Mycol.">
        <title>101 Dothideomycetes genomes: a test case for predicting lifestyles and emergence of pathogens.</title>
        <authorList>
            <person name="Haridas S."/>
            <person name="Albert R."/>
            <person name="Binder M."/>
            <person name="Bloem J."/>
            <person name="Labutti K."/>
            <person name="Salamov A."/>
            <person name="Andreopoulos B."/>
            <person name="Baker S."/>
            <person name="Barry K."/>
            <person name="Bills G."/>
            <person name="Bluhm B."/>
            <person name="Cannon C."/>
            <person name="Castanera R."/>
            <person name="Culley D."/>
            <person name="Daum C."/>
            <person name="Ezra D."/>
            <person name="Gonzalez J."/>
            <person name="Henrissat B."/>
            <person name="Kuo A."/>
            <person name="Liang C."/>
            <person name="Lipzen A."/>
            <person name="Lutzoni F."/>
            <person name="Magnuson J."/>
            <person name="Mondo S."/>
            <person name="Nolan M."/>
            <person name="Ohm R."/>
            <person name="Pangilinan J."/>
            <person name="Park H.-J."/>
            <person name="Ramirez L."/>
            <person name="Alfaro M."/>
            <person name="Sun H."/>
            <person name="Tritt A."/>
            <person name="Yoshinaga Y."/>
            <person name="Zwiers L.-H."/>
            <person name="Turgeon B."/>
            <person name="Goodwin S."/>
            <person name="Spatafora J."/>
            <person name="Crous P."/>
            <person name="Grigoriev I."/>
        </authorList>
    </citation>
    <scope>NUCLEOTIDE SEQUENCE</scope>
    <source>
        <strain evidence="10 12">CBS 304.34</strain>
    </source>
</reference>
<proteinExistence type="inferred from homology"/>
<dbReference type="GO" id="GO:0005886">
    <property type="term" value="C:plasma membrane"/>
    <property type="evidence" value="ECO:0007669"/>
    <property type="project" value="TreeGrafter"/>
</dbReference>
<dbReference type="Proteomes" id="UP000504636">
    <property type="component" value="Unplaced"/>
</dbReference>
<dbReference type="PANTHER" id="PTHR23501:SF78">
    <property type="entry name" value="MAJOR FACILITATOR SUPERFAMILY (MFS) PROFILE DOMAIN-CONTAINING PROTEIN-RELATED"/>
    <property type="match status" value="1"/>
</dbReference>
<dbReference type="Gene3D" id="1.20.1720.10">
    <property type="entry name" value="Multidrug resistance protein D"/>
    <property type="match status" value="1"/>
</dbReference>
<evidence type="ECO:0000313" key="10">
    <source>
        <dbReference type="EMBL" id="KAF2815268.1"/>
    </source>
</evidence>
<dbReference type="Pfam" id="PF07690">
    <property type="entry name" value="MFS_1"/>
    <property type="match status" value="1"/>
</dbReference>
<dbReference type="PANTHER" id="PTHR23501">
    <property type="entry name" value="MAJOR FACILITATOR SUPERFAMILY"/>
    <property type="match status" value="1"/>
</dbReference>
<evidence type="ECO:0000256" key="6">
    <source>
        <dbReference type="ARBA" id="ARBA00023136"/>
    </source>
</evidence>
<keyword evidence="3" id="KW-0813">Transport</keyword>
<feature type="region of interest" description="Disordered" evidence="7">
    <location>
        <begin position="559"/>
        <end position="611"/>
    </location>
</feature>
<feature type="transmembrane region" description="Helical" evidence="8">
    <location>
        <begin position="69"/>
        <end position="86"/>
    </location>
</feature>
<keyword evidence="6 8" id="KW-0472">Membrane</keyword>
<feature type="transmembrane region" description="Helical" evidence="8">
    <location>
        <begin position="469"/>
        <end position="486"/>
    </location>
</feature>
<dbReference type="InterPro" id="IPR036259">
    <property type="entry name" value="MFS_trans_sf"/>
</dbReference>
<protein>
    <submittedName>
        <fullName evidence="10 12">Major facilitator superfamily transporter</fullName>
    </submittedName>
</protein>
<dbReference type="AlphaFoldDB" id="A0A6A6Z371"/>
<evidence type="ECO:0000256" key="5">
    <source>
        <dbReference type="ARBA" id="ARBA00022989"/>
    </source>
</evidence>
<feature type="transmembrane region" description="Helical" evidence="8">
    <location>
        <begin position="162"/>
        <end position="183"/>
    </location>
</feature>
<feature type="transmembrane region" description="Helical" evidence="8">
    <location>
        <begin position="422"/>
        <end position="448"/>
    </location>
</feature>
<feature type="domain" description="Major facilitator superfamily (MFS) profile" evidence="9">
    <location>
        <begin position="72"/>
        <end position="515"/>
    </location>
</feature>
<dbReference type="CDD" id="cd17502">
    <property type="entry name" value="MFS_Azr1_MDR_like"/>
    <property type="match status" value="1"/>
</dbReference>
<comment type="subcellular location">
    <subcellularLocation>
        <location evidence="1">Endomembrane system</location>
        <topology evidence="1">Multi-pass membrane protein</topology>
    </subcellularLocation>
</comment>
<evidence type="ECO:0000256" key="7">
    <source>
        <dbReference type="SAM" id="MobiDB-lite"/>
    </source>
</evidence>
<dbReference type="PROSITE" id="PS50850">
    <property type="entry name" value="MFS"/>
    <property type="match status" value="1"/>
</dbReference>
<keyword evidence="5 8" id="KW-1133">Transmembrane helix</keyword>
<keyword evidence="4 8" id="KW-0812">Transmembrane</keyword>
<feature type="transmembrane region" description="Helical" evidence="8">
    <location>
        <begin position="398"/>
        <end position="416"/>
    </location>
</feature>
<evidence type="ECO:0000313" key="11">
    <source>
        <dbReference type="Proteomes" id="UP000504636"/>
    </source>
</evidence>
<evidence type="ECO:0000256" key="1">
    <source>
        <dbReference type="ARBA" id="ARBA00004127"/>
    </source>
</evidence>
<evidence type="ECO:0000256" key="8">
    <source>
        <dbReference type="SAM" id="Phobius"/>
    </source>
</evidence>
<comment type="similarity">
    <text evidence="2">Belongs to the major facilitator superfamily.</text>
</comment>
<feature type="transmembrane region" description="Helical" evidence="8">
    <location>
        <begin position="225"/>
        <end position="245"/>
    </location>
</feature>
<dbReference type="GO" id="GO:0046943">
    <property type="term" value="F:carboxylic acid transmembrane transporter activity"/>
    <property type="evidence" value="ECO:0007669"/>
    <property type="project" value="UniProtKB-ARBA"/>
</dbReference>
<dbReference type="SUPFAM" id="SSF103473">
    <property type="entry name" value="MFS general substrate transporter"/>
    <property type="match status" value="1"/>
</dbReference>
<dbReference type="Gene3D" id="1.20.1250.20">
    <property type="entry name" value="MFS general substrate transporter like domains"/>
    <property type="match status" value="1"/>
</dbReference>
<accession>A0A6A6Z371</accession>
<feature type="transmembrane region" description="Helical" evidence="8">
    <location>
        <begin position="293"/>
        <end position="313"/>
    </location>
</feature>
<dbReference type="PRINTS" id="PR01036">
    <property type="entry name" value="TCRTETB"/>
</dbReference>
<dbReference type="InterPro" id="IPR020846">
    <property type="entry name" value="MFS_dom"/>
</dbReference>
<dbReference type="InterPro" id="IPR011701">
    <property type="entry name" value="MFS"/>
</dbReference>